<dbReference type="AlphaFoldDB" id="A0AAD4PNL8"/>
<dbReference type="SMART" id="SM00385">
    <property type="entry name" value="CYCLIN"/>
    <property type="match status" value="1"/>
</dbReference>
<feature type="non-terminal residue" evidence="8">
    <location>
        <position position="1"/>
    </location>
</feature>
<evidence type="ECO:0000256" key="1">
    <source>
        <dbReference type="ARBA" id="ARBA00022618"/>
    </source>
</evidence>
<dbReference type="PANTHER" id="PTHR10177">
    <property type="entry name" value="CYCLINS"/>
    <property type="match status" value="1"/>
</dbReference>
<keyword evidence="1" id="KW-0132">Cell division</keyword>
<evidence type="ECO:0000313" key="9">
    <source>
        <dbReference type="Proteomes" id="UP001200034"/>
    </source>
</evidence>
<dbReference type="SUPFAM" id="SSF47954">
    <property type="entry name" value="Cyclin-like"/>
    <property type="match status" value="2"/>
</dbReference>
<dbReference type="SMART" id="SM01332">
    <property type="entry name" value="Cyclin_C"/>
    <property type="match status" value="1"/>
</dbReference>
<organism evidence="8 9">
    <name type="scientific">Drosophila rubida</name>
    <dbReference type="NCBI Taxonomy" id="30044"/>
    <lineage>
        <taxon>Eukaryota</taxon>
        <taxon>Metazoa</taxon>
        <taxon>Ecdysozoa</taxon>
        <taxon>Arthropoda</taxon>
        <taxon>Hexapoda</taxon>
        <taxon>Insecta</taxon>
        <taxon>Pterygota</taxon>
        <taxon>Neoptera</taxon>
        <taxon>Endopterygota</taxon>
        <taxon>Diptera</taxon>
        <taxon>Brachycera</taxon>
        <taxon>Muscomorpha</taxon>
        <taxon>Ephydroidea</taxon>
        <taxon>Drosophilidae</taxon>
        <taxon>Drosophila</taxon>
    </lineage>
</organism>
<feature type="region of interest" description="Disordered" evidence="5">
    <location>
        <begin position="69"/>
        <end position="193"/>
    </location>
</feature>
<feature type="domain" description="Cyclin C-terminal" evidence="7">
    <location>
        <begin position="367"/>
        <end position="512"/>
    </location>
</feature>
<feature type="compositionally biased region" description="Acidic residues" evidence="5">
    <location>
        <begin position="123"/>
        <end position="135"/>
    </location>
</feature>
<dbReference type="InterPro" id="IPR048258">
    <property type="entry name" value="Cyclins_cyclin-box"/>
</dbReference>
<dbReference type="GO" id="GO:0000278">
    <property type="term" value="P:mitotic cell cycle"/>
    <property type="evidence" value="ECO:0007669"/>
    <property type="project" value="UniProtKB-ARBA"/>
</dbReference>
<dbReference type="PROSITE" id="PS00292">
    <property type="entry name" value="CYCLINS"/>
    <property type="match status" value="1"/>
</dbReference>
<evidence type="ECO:0008006" key="10">
    <source>
        <dbReference type="Google" id="ProtNLM"/>
    </source>
</evidence>
<dbReference type="Pfam" id="PF00134">
    <property type="entry name" value="Cyclin_N"/>
    <property type="match status" value="1"/>
</dbReference>
<feature type="domain" description="Cyclin-like" evidence="6">
    <location>
        <begin position="273"/>
        <end position="358"/>
    </location>
</feature>
<dbReference type="CDD" id="cd20520">
    <property type="entry name" value="CYCLIN_CCNE_rpt2"/>
    <property type="match status" value="1"/>
</dbReference>
<dbReference type="InterPro" id="IPR013763">
    <property type="entry name" value="Cyclin-like_dom"/>
</dbReference>
<feature type="compositionally biased region" description="Low complexity" evidence="5">
    <location>
        <begin position="156"/>
        <end position="167"/>
    </location>
</feature>
<keyword evidence="9" id="KW-1185">Reference proteome</keyword>
<comment type="caution">
    <text evidence="8">The sequence shown here is derived from an EMBL/GenBank/DDBJ whole genome shotgun (WGS) entry which is preliminary data.</text>
</comment>
<evidence type="ECO:0000259" key="6">
    <source>
        <dbReference type="SMART" id="SM00385"/>
    </source>
</evidence>
<gene>
    <name evidence="8" type="ORF">KR093_004731</name>
</gene>
<keyword evidence="3" id="KW-0131">Cell cycle</keyword>
<feature type="non-terminal residue" evidence="8">
    <location>
        <position position="600"/>
    </location>
</feature>
<evidence type="ECO:0000256" key="5">
    <source>
        <dbReference type="SAM" id="MobiDB-lite"/>
    </source>
</evidence>
<feature type="region of interest" description="Disordered" evidence="5">
    <location>
        <begin position="547"/>
        <end position="579"/>
    </location>
</feature>
<dbReference type="Proteomes" id="UP001200034">
    <property type="component" value="Unassembled WGS sequence"/>
</dbReference>
<dbReference type="InterPro" id="IPR006671">
    <property type="entry name" value="Cyclin_N"/>
</dbReference>
<sequence>QDPELGFEPPSAKRQQRFRFVPAPSAAYGSDQSNQSSVYTSPLAASAEAAAAAAAVDALSAQEVLSIRSSPAEELSEAPPSPLPDSPDSPPSPDRGNKLLPVVVRYVAESQSESDLKAVEHVVEEEEEVLDDSSEDYSFGDVEEEEEDDENEQINSSSTSPASSTATGCSQNGERTPAASTQQLHDAGSGANRPLLTLNRQDNAWPPNNYKCLSPAMDYTLRQCPLPALSWANAADVWKMMCVRDEQDSHLRSSSMLEQHPGLQPRMRAILLDWLIEVCEVYKLHRETFYLAVDYLDRYLNGERQVQKTHLQLIGITCLFVAAKVEEIYPPKICEFAYVTDGACTERDILQYEKILLQALGWDICPLTVTGWLGVYMQLNVNNRTPESLTQIGKQAAAATATGEHADDAFIYPQFSGFEFVQTSQLLDLCTLDVGMANYSYSVLAAAAISHTFDRETALRCSGLDWETVYPCARWMEPFFHVISKKAPYLHMQEQNEQVTNKFGLAHICPNIVTDDSHIIQTHTTTMDMYDELLMAQNALHAMRARTQASPATALRAPESLLTPPASSHKPDEYLGDEDEVVAATATAASTTTATVTATA</sequence>
<dbReference type="FunFam" id="1.10.472.10:FF:000001">
    <property type="entry name" value="G2/mitotic-specific cyclin"/>
    <property type="match status" value="1"/>
</dbReference>
<dbReference type="FunFam" id="1.10.472.10:FF:000159">
    <property type="entry name" value="G1/S-specific cyclin-E isoform X2"/>
    <property type="match status" value="1"/>
</dbReference>
<feature type="compositionally biased region" description="Polar residues" evidence="5">
    <location>
        <begin position="30"/>
        <end position="40"/>
    </location>
</feature>
<feature type="compositionally biased region" description="Pro residues" evidence="5">
    <location>
        <begin position="79"/>
        <end position="93"/>
    </location>
</feature>
<dbReference type="InterPro" id="IPR004367">
    <property type="entry name" value="Cyclin_C-dom"/>
</dbReference>
<dbReference type="InterPro" id="IPR039361">
    <property type="entry name" value="Cyclin"/>
</dbReference>
<accession>A0AAD4PNL8</accession>
<feature type="compositionally biased region" description="Polar residues" evidence="5">
    <location>
        <begin position="168"/>
        <end position="184"/>
    </location>
</feature>
<evidence type="ECO:0000256" key="3">
    <source>
        <dbReference type="ARBA" id="ARBA00023306"/>
    </source>
</evidence>
<feature type="region of interest" description="Disordered" evidence="5">
    <location>
        <begin position="1"/>
        <end position="45"/>
    </location>
</feature>
<dbReference type="CDD" id="cd20519">
    <property type="entry name" value="CYCLIN_CCNE_rpt1"/>
    <property type="match status" value="1"/>
</dbReference>
<keyword evidence="2 4" id="KW-0195">Cyclin</keyword>
<proteinExistence type="inferred from homology"/>
<dbReference type="EMBL" id="JAJJHW010001127">
    <property type="protein sequence ID" value="KAH8377298.1"/>
    <property type="molecule type" value="Genomic_DNA"/>
</dbReference>
<evidence type="ECO:0000256" key="2">
    <source>
        <dbReference type="ARBA" id="ARBA00023127"/>
    </source>
</evidence>
<dbReference type="Pfam" id="PF02984">
    <property type="entry name" value="Cyclin_C"/>
    <property type="match status" value="1"/>
</dbReference>
<dbReference type="Gene3D" id="1.10.472.10">
    <property type="entry name" value="Cyclin-like"/>
    <property type="match status" value="2"/>
</dbReference>
<evidence type="ECO:0000313" key="8">
    <source>
        <dbReference type="EMBL" id="KAH8377298.1"/>
    </source>
</evidence>
<dbReference type="GO" id="GO:0005634">
    <property type="term" value="C:nucleus"/>
    <property type="evidence" value="ECO:0007669"/>
    <property type="project" value="UniProtKB-ARBA"/>
</dbReference>
<feature type="compositionally biased region" description="Acidic residues" evidence="5">
    <location>
        <begin position="141"/>
        <end position="152"/>
    </location>
</feature>
<protein>
    <recommendedName>
        <fullName evidence="10">Cyclin E</fullName>
    </recommendedName>
</protein>
<name>A0AAD4PNL8_9MUSC</name>
<evidence type="ECO:0000259" key="7">
    <source>
        <dbReference type="SMART" id="SM01332"/>
    </source>
</evidence>
<dbReference type="GO" id="GO:0051301">
    <property type="term" value="P:cell division"/>
    <property type="evidence" value="ECO:0007669"/>
    <property type="project" value="UniProtKB-KW"/>
</dbReference>
<evidence type="ECO:0000256" key="4">
    <source>
        <dbReference type="RuleBase" id="RU000383"/>
    </source>
</evidence>
<comment type="similarity">
    <text evidence="4">Belongs to the cyclin family.</text>
</comment>
<reference evidence="8" key="1">
    <citation type="journal article" date="2021" name="Mol. Ecol. Resour.">
        <title>Phylogenomic analyses of the genus Drosophila reveals genomic signals of climate adaptation.</title>
        <authorList>
            <person name="Li F."/>
            <person name="Rane R.V."/>
            <person name="Luria V."/>
            <person name="Xiong Z."/>
            <person name="Chen J."/>
            <person name="Li Z."/>
            <person name="Catullo R.A."/>
            <person name="Griffin P.C."/>
            <person name="Schiffer M."/>
            <person name="Pearce S."/>
            <person name="Lee S.F."/>
            <person name="McElroy K."/>
            <person name="Stocker A."/>
            <person name="Shirriffs J."/>
            <person name="Cockerell F."/>
            <person name="Coppin C."/>
            <person name="Sgro C.M."/>
            <person name="Karger A."/>
            <person name="Cain J.W."/>
            <person name="Weber J.A."/>
            <person name="Santpere G."/>
            <person name="Kirschner M.W."/>
            <person name="Hoffmann A.A."/>
            <person name="Oakeshott J.G."/>
            <person name="Zhang G."/>
        </authorList>
    </citation>
    <scope>NUCLEOTIDE SEQUENCE</scope>
    <source>
        <strain evidence="8">BGI-SZ-2011g</strain>
    </source>
</reference>
<dbReference type="InterPro" id="IPR036915">
    <property type="entry name" value="Cyclin-like_sf"/>
</dbReference>